<dbReference type="HOGENOM" id="CLU_1475963_0_0_1"/>
<reference evidence="1 2" key="1">
    <citation type="journal article" date="2014" name="Genome Announc.">
        <title>Draft genome sequence of Sclerotinia borealis, a psychrophilic plant pathogenic fungus.</title>
        <authorList>
            <person name="Mardanov A.V."/>
            <person name="Beletsky A.V."/>
            <person name="Kadnikov V.V."/>
            <person name="Ignatov A.N."/>
            <person name="Ravin N.V."/>
        </authorList>
    </citation>
    <scope>NUCLEOTIDE SEQUENCE [LARGE SCALE GENOMIC DNA]</scope>
    <source>
        <strain evidence="2">F-4157</strain>
    </source>
</reference>
<protein>
    <submittedName>
        <fullName evidence="1">Uncharacterized protein</fullName>
    </submittedName>
</protein>
<dbReference type="AlphaFoldDB" id="W9C6V3"/>
<accession>W9C6V3</accession>
<organism evidence="1 2">
    <name type="scientific">Sclerotinia borealis (strain F-4128)</name>
    <dbReference type="NCBI Taxonomy" id="1432307"/>
    <lineage>
        <taxon>Eukaryota</taxon>
        <taxon>Fungi</taxon>
        <taxon>Dikarya</taxon>
        <taxon>Ascomycota</taxon>
        <taxon>Pezizomycotina</taxon>
        <taxon>Leotiomycetes</taxon>
        <taxon>Helotiales</taxon>
        <taxon>Sclerotiniaceae</taxon>
        <taxon>Sclerotinia</taxon>
    </lineage>
</organism>
<gene>
    <name evidence="1" type="ORF">SBOR_7117</name>
</gene>
<name>W9C6V3_SCLBF</name>
<dbReference type="EMBL" id="AYSA01000383">
    <property type="protein sequence ID" value="ESZ92492.1"/>
    <property type="molecule type" value="Genomic_DNA"/>
</dbReference>
<keyword evidence="2" id="KW-1185">Reference proteome</keyword>
<evidence type="ECO:0000313" key="2">
    <source>
        <dbReference type="Proteomes" id="UP000019487"/>
    </source>
</evidence>
<sequence length="183" mass="20680">MTDYKSIKREIVARAVKEKRNLIELNEMFKQVKRTAEGDSAYDITPYQKAEIIERTVYELFFDEEFPESFLCSEKAMTSPAMTTPSTNTRPLNLSTAVLAGQAIPAGVTAVECETDDSKETPPKRAMSIAPTDAKRSYNIDINGPDPEINKWKRRSCNWGHIMETASEEHVASSSQHSKRPQY</sequence>
<proteinExistence type="predicted"/>
<comment type="caution">
    <text evidence="1">The sequence shown here is derived from an EMBL/GenBank/DDBJ whole genome shotgun (WGS) entry which is preliminary data.</text>
</comment>
<evidence type="ECO:0000313" key="1">
    <source>
        <dbReference type="EMBL" id="ESZ92492.1"/>
    </source>
</evidence>
<dbReference type="Proteomes" id="UP000019487">
    <property type="component" value="Unassembled WGS sequence"/>
</dbReference>